<organism evidence="2">
    <name type="scientific">Triatoma infestans</name>
    <name type="common">Assassin bug</name>
    <dbReference type="NCBI Taxonomy" id="30076"/>
    <lineage>
        <taxon>Eukaryota</taxon>
        <taxon>Metazoa</taxon>
        <taxon>Ecdysozoa</taxon>
        <taxon>Arthropoda</taxon>
        <taxon>Hexapoda</taxon>
        <taxon>Insecta</taxon>
        <taxon>Pterygota</taxon>
        <taxon>Neoptera</taxon>
        <taxon>Paraneoptera</taxon>
        <taxon>Hemiptera</taxon>
        <taxon>Heteroptera</taxon>
        <taxon>Panheteroptera</taxon>
        <taxon>Cimicomorpha</taxon>
        <taxon>Reduviidae</taxon>
        <taxon>Triatominae</taxon>
        <taxon>Triatoma</taxon>
    </lineage>
</organism>
<feature type="compositionally biased region" description="Pro residues" evidence="1">
    <location>
        <begin position="92"/>
        <end position="104"/>
    </location>
</feature>
<feature type="non-terminal residue" evidence="2">
    <location>
        <position position="174"/>
    </location>
</feature>
<name>A0A170W2U9_TRIIF</name>
<evidence type="ECO:0000256" key="1">
    <source>
        <dbReference type="SAM" id="MobiDB-lite"/>
    </source>
</evidence>
<feature type="compositionally biased region" description="Pro residues" evidence="1">
    <location>
        <begin position="38"/>
        <end position="65"/>
    </location>
</feature>
<proteinExistence type="predicted"/>
<feature type="region of interest" description="Disordered" evidence="1">
    <location>
        <begin position="19"/>
        <end position="132"/>
    </location>
</feature>
<reference evidence="2" key="2">
    <citation type="journal article" date="2017" name="J. Med. Entomol.">
        <title>Transcriptome Analysis of the Triatoma infestans (Hemiptera: Reduviidae) Integument.</title>
        <authorList>
            <person name="Calderon-Fernandez G.M."/>
            <person name="Moriconi D.E."/>
            <person name="Dulbecco A.B."/>
            <person name="Juarez M.P."/>
        </authorList>
    </citation>
    <scope>NUCLEOTIDE SEQUENCE</scope>
    <source>
        <strain evidence="2">Int1</strain>
        <tissue evidence="2">Integument</tissue>
    </source>
</reference>
<dbReference type="AlphaFoldDB" id="A0A170W2U9"/>
<sequence length="174" mass="19155">VSDLDVELETVIQQELAGLREDEMLSGPRTKVMKAPSLPEPTEPPPPPPPHNSPPLLAPLLPPEQPITRNEMAGQEPIYECVRPREDGGSPTPLPTPISPPPPVAAGVSPVLPPPNLASWRCNGTQEGAERGLRRKYRVEKKIQEMEQDNTLFSAPLNDTYHDIVEFAQTYFNS</sequence>
<feature type="non-terminal residue" evidence="2">
    <location>
        <position position="1"/>
    </location>
</feature>
<evidence type="ECO:0000313" key="2">
    <source>
        <dbReference type="EMBL" id="JAR97152.1"/>
    </source>
</evidence>
<reference evidence="2" key="1">
    <citation type="submission" date="2016-04" db="EMBL/GenBank/DDBJ databases">
        <authorList>
            <person name="Calderon-Fernandez G.M.Sr."/>
        </authorList>
    </citation>
    <scope>NUCLEOTIDE SEQUENCE</scope>
    <source>
        <strain evidence="2">Int1</strain>
        <tissue evidence="2">Integument</tissue>
    </source>
</reference>
<dbReference type="EMBL" id="GEMB01006175">
    <property type="protein sequence ID" value="JAR97152.1"/>
    <property type="molecule type" value="Transcribed_RNA"/>
</dbReference>
<accession>A0A170W2U9</accession>
<protein>
    <submittedName>
        <fullName evidence="2">Myosin-i heavy chain-like protein</fullName>
    </submittedName>
</protein>